<accession>A0A2P2KPF8</accession>
<organism evidence="1">
    <name type="scientific">Rhizophora mucronata</name>
    <name type="common">Asiatic mangrove</name>
    <dbReference type="NCBI Taxonomy" id="61149"/>
    <lineage>
        <taxon>Eukaryota</taxon>
        <taxon>Viridiplantae</taxon>
        <taxon>Streptophyta</taxon>
        <taxon>Embryophyta</taxon>
        <taxon>Tracheophyta</taxon>
        <taxon>Spermatophyta</taxon>
        <taxon>Magnoliopsida</taxon>
        <taxon>eudicotyledons</taxon>
        <taxon>Gunneridae</taxon>
        <taxon>Pentapetalae</taxon>
        <taxon>rosids</taxon>
        <taxon>fabids</taxon>
        <taxon>Malpighiales</taxon>
        <taxon>Rhizophoraceae</taxon>
        <taxon>Rhizophora</taxon>
    </lineage>
</organism>
<proteinExistence type="predicted"/>
<dbReference type="AlphaFoldDB" id="A0A2P2KPF8"/>
<evidence type="ECO:0000313" key="1">
    <source>
        <dbReference type="EMBL" id="MBX07615.1"/>
    </source>
</evidence>
<dbReference type="EMBL" id="GGEC01027131">
    <property type="protein sequence ID" value="MBX07615.1"/>
    <property type="molecule type" value="Transcribed_RNA"/>
</dbReference>
<sequence length="56" mass="6216">MVSFVGKRGTCRALRAPAFPLDSKRTPQFLGLGPSYPTLSSSLSRPFTSRFSIYDF</sequence>
<name>A0A2P2KPF8_RHIMU</name>
<reference evidence="1" key="1">
    <citation type="submission" date="2018-02" db="EMBL/GenBank/DDBJ databases">
        <title>Rhizophora mucronata_Transcriptome.</title>
        <authorList>
            <person name="Meera S.P."/>
            <person name="Sreeshan A."/>
            <person name="Augustine A."/>
        </authorList>
    </citation>
    <scope>NUCLEOTIDE SEQUENCE</scope>
    <source>
        <tissue evidence="1">Leaf</tissue>
    </source>
</reference>
<protein>
    <submittedName>
        <fullName evidence="1">Uncharacterized protein</fullName>
    </submittedName>
</protein>